<evidence type="ECO:0000256" key="1">
    <source>
        <dbReference type="SAM" id="SignalP"/>
    </source>
</evidence>
<name>A0A9J6CCH7_POLVA</name>
<protein>
    <submittedName>
        <fullName evidence="2">Uncharacterized protein</fullName>
    </submittedName>
</protein>
<evidence type="ECO:0000313" key="3">
    <source>
        <dbReference type="Proteomes" id="UP001107558"/>
    </source>
</evidence>
<feature type="chain" id="PRO_5039891157" evidence="1">
    <location>
        <begin position="19"/>
        <end position="106"/>
    </location>
</feature>
<reference evidence="2" key="1">
    <citation type="submission" date="2021-03" db="EMBL/GenBank/DDBJ databases">
        <title>Chromosome level genome of the anhydrobiotic midge Polypedilum vanderplanki.</title>
        <authorList>
            <person name="Yoshida Y."/>
            <person name="Kikawada T."/>
            <person name="Gusev O."/>
        </authorList>
    </citation>
    <scope>NUCLEOTIDE SEQUENCE</scope>
    <source>
        <strain evidence="2">NIAS01</strain>
        <tissue evidence="2">Whole body or cell culture</tissue>
    </source>
</reference>
<dbReference type="EMBL" id="JADBJN010000001">
    <property type="protein sequence ID" value="KAG5679621.1"/>
    <property type="molecule type" value="Genomic_DNA"/>
</dbReference>
<dbReference type="AlphaFoldDB" id="A0A9J6CCH7"/>
<evidence type="ECO:0000313" key="2">
    <source>
        <dbReference type="EMBL" id="KAG5679621.1"/>
    </source>
</evidence>
<comment type="caution">
    <text evidence="2">The sequence shown here is derived from an EMBL/GenBank/DDBJ whole genome shotgun (WGS) entry which is preliminary data.</text>
</comment>
<proteinExistence type="predicted"/>
<accession>A0A9J6CCH7</accession>
<dbReference type="OrthoDB" id="6614738at2759"/>
<feature type="signal peptide" evidence="1">
    <location>
        <begin position="1"/>
        <end position="18"/>
    </location>
</feature>
<dbReference type="Proteomes" id="UP001107558">
    <property type="component" value="Chromosome 1"/>
</dbReference>
<sequence length="106" mass="12744">MFIIFCLIIRTAYQGVLFELMRSQPRRPEPKDFQGLIEQNYKLYTNIETENFTWEYLKFFGKEIEFKKRLFIKITEEEALKIYGTQWNNGSAKLSLILQKSRCCTI</sequence>
<keyword evidence="1" id="KW-0732">Signal</keyword>
<gene>
    <name evidence="2" type="ORF">PVAND_009181</name>
</gene>
<organism evidence="2 3">
    <name type="scientific">Polypedilum vanderplanki</name>
    <name type="common">Sleeping chironomid midge</name>
    <dbReference type="NCBI Taxonomy" id="319348"/>
    <lineage>
        <taxon>Eukaryota</taxon>
        <taxon>Metazoa</taxon>
        <taxon>Ecdysozoa</taxon>
        <taxon>Arthropoda</taxon>
        <taxon>Hexapoda</taxon>
        <taxon>Insecta</taxon>
        <taxon>Pterygota</taxon>
        <taxon>Neoptera</taxon>
        <taxon>Endopterygota</taxon>
        <taxon>Diptera</taxon>
        <taxon>Nematocera</taxon>
        <taxon>Chironomoidea</taxon>
        <taxon>Chironomidae</taxon>
        <taxon>Chironominae</taxon>
        <taxon>Polypedilum</taxon>
        <taxon>Polypedilum</taxon>
    </lineage>
</organism>
<keyword evidence="3" id="KW-1185">Reference proteome</keyword>